<dbReference type="SMART" id="SM00220">
    <property type="entry name" value="S_TKc"/>
    <property type="match status" value="1"/>
</dbReference>
<evidence type="ECO:0000256" key="2">
    <source>
        <dbReference type="ARBA" id="ARBA00022840"/>
    </source>
</evidence>
<dbReference type="PANTHER" id="PTHR24348">
    <property type="entry name" value="SERINE/THREONINE-PROTEIN KINASE UNC-51-RELATED"/>
    <property type="match status" value="1"/>
</dbReference>
<dbReference type="InterPro" id="IPR011009">
    <property type="entry name" value="Kinase-like_dom_sf"/>
</dbReference>
<organism evidence="6">
    <name type="scientific">Entamoeba dispar (strain ATCC PRA-260 / SAW760)</name>
    <dbReference type="NCBI Taxonomy" id="370354"/>
    <lineage>
        <taxon>Eukaryota</taxon>
        <taxon>Amoebozoa</taxon>
        <taxon>Evosea</taxon>
        <taxon>Archamoebae</taxon>
        <taxon>Mastigamoebida</taxon>
        <taxon>Entamoebidae</taxon>
        <taxon>Entamoeba</taxon>
    </lineage>
</organism>
<keyword evidence="1 3" id="KW-0547">Nucleotide-binding</keyword>
<dbReference type="VEuPathDB" id="AmoebaDB:EDI_165270"/>
<keyword evidence="5" id="KW-0418">Kinase</keyword>
<dbReference type="Gene3D" id="1.10.510.10">
    <property type="entry name" value="Transferase(Phosphotransferase) domain 1"/>
    <property type="match status" value="2"/>
</dbReference>
<dbReference type="PROSITE" id="PS00108">
    <property type="entry name" value="PROTEIN_KINASE_ST"/>
    <property type="match status" value="1"/>
</dbReference>
<dbReference type="EC" id="2.7.11.17" evidence="5"/>
<dbReference type="PROSITE" id="PS00107">
    <property type="entry name" value="PROTEIN_KINASE_ATP"/>
    <property type="match status" value="1"/>
</dbReference>
<dbReference type="Gene3D" id="3.30.200.20">
    <property type="entry name" value="Phosphorylase Kinase, domain 1"/>
    <property type="match status" value="1"/>
</dbReference>
<dbReference type="Proteomes" id="UP000008076">
    <property type="component" value="Unassembled WGS sequence"/>
</dbReference>
<name>B0EJH3_ENTDS</name>
<dbReference type="RefSeq" id="XP_001738354.1">
    <property type="nucleotide sequence ID" value="XM_001738302.1"/>
</dbReference>
<feature type="binding site" evidence="3">
    <location>
        <position position="309"/>
    </location>
    <ligand>
        <name>ATP</name>
        <dbReference type="ChEBI" id="CHEBI:30616"/>
    </ligand>
</feature>
<dbReference type="OMA" id="NGDKAMS"/>
<dbReference type="InterPro" id="IPR008271">
    <property type="entry name" value="Ser/Thr_kinase_AS"/>
</dbReference>
<evidence type="ECO:0000313" key="6">
    <source>
        <dbReference type="Proteomes" id="UP000008076"/>
    </source>
</evidence>
<dbReference type="EMBL" id="DS549565">
    <property type="protein sequence ID" value="EDR25295.1"/>
    <property type="molecule type" value="Genomic_DNA"/>
</dbReference>
<reference evidence="6" key="1">
    <citation type="submission" date="2007-12" db="EMBL/GenBank/DDBJ databases">
        <title>Annotation of Entamoeba dispar SAW760.</title>
        <authorList>
            <person name="Lorenzi H."/>
            <person name="Inman J."/>
            <person name="Schobel S."/>
            <person name="Amedeo P."/>
            <person name="Caler E."/>
        </authorList>
    </citation>
    <scope>NUCLEOTIDE SEQUENCE [LARGE SCALE GENOMIC DNA]</scope>
    <source>
        <strain evidence="6">ATCC PRA-260 / SAW760</strain>
    </source>
</reference>
<dbReference type="SUPFAM" id="SSF56112">
    <property type="entry name" value="Protein kinase-like (PK-like)"/>
    <property type="match status" value="2"/>
</dbReference>
<dbReference type="GeneID" id="5883425"/>
<dbReference type="OrthoDB" id="346907at2759"/>
<keyword evidence="6" id="KW-1185">Reference proteome</keyword>
<protein>
    <submittedName>
        <fullName evidence="5">Myosin light chain kinase, putative</fullName>
        <ecNumber evidence="5">2.7.11.17</ecNumber>
    </submittedName>
</protein>
<gene>
    <name evidence="5" type="ORF">EDI_165270</name>
</gene>
<sequence>MEGDSPLLVKYERDRLLYTVYGLWDPVEIAKIISILERINSPYLLQYRNWRYQQPEYDDKKLFSKKLKSRGILTFESDLIPCTLDQFLQSEPNSILNGDKAMSIISQVWMALNSIRNVSDYIKVYSLHPSNIVISIIPGSNPPMYQIQLMNYIPLIFTQTFSLEQKMFISPSQLKILAKEGNGNNTDCKADLFTFALLITKLWTGKLPYSPKVTLRSLIENSIGQCIRFPEFKNPLVRRLVEMILLKNVSWDYTYEDEYLKLARKATFLEFRSKPEDFEIIESIGEGTSAVVYQAIQNTRRGERVVAIKEMLINGGEMEYIQNEVDIMALCQHPNVIQMYDSFVQLKSFIGSQKGNYAEIIIEFCDGGTLQSFFEKSYPVDPFPDYLMIHTLSEILKGLWYLHSEHHIVHRDLKPENILLKVDPNNPRIPLIKIADFGLSKIVENHQMMKSYVGTPVFMAPEVFNGVQYNYKCDLWSLGGLLYFLRTHTYPLSANRQRFIENIRHQVVPIYDDNVWKTIPGIKRIIKSLIVYNQDKRYSWRDIHNDPFVKQILEEDRVVRDYSKL</sequence>
<dbReference type="InterPro" id="IPR000719">
    <property type="entry name" value="Prot_kinase_dom"/>
</dbReference>
<dbReference type="GO" id="GO:0005524">
    <property type="term" value="F:ATP binding"/>
    <property type="evidence" value="ECO:0007669"/>
    <property type="project" value="UniProtKB-UniRule"/>
</dbReference>
<dbReference type="GO" id="GO:0004683">
    <property type="term" value="F:calcium/calmodulin-dependent protein kinase activity"/>
    <property type="evidence" value="ECO:0007669"/>
    <property type="project" value="UniProtKB-EC"/>
</dbReference>
<dbReference type="KEGG" id="edi:EDI_165270"/>
<evidence type="ECO:0000256" key="1">
    <source>
        <dbReference type="ARBA" id="ARBA00022741"/>
    </source>
</evidence>
<dbReference type="GO" id="GO:0010506">
    <property type="term" value="P:regulation of autophagy"/>
    <property type="evidence" value="ECO:0007669"/>
    <property type="project" value="InterPro"/>
</dbReference>
<evidence type="ECO:0000259" key="4">
    <source>
        <dbReference type="PROSITE" id="PS50011"/>
    </source>
</evidence>
<evidence type="ECO:0000256" key="3">
    <source>
        <dbReference type="PROSITE-ProRule" id="PRU10141"/>
    </source>
</evidence>
<dbReference type="AlphaFoldDB" id="B0EJH3"/>
<evidence type="ECO:0000313" key="5">
    <source>
        <dbReference type="EMBL" id="EDR25295.1"/>
    </source>
</evidence>
<dbReference type="InterPro" id="IPR017441">
    <property type="entry name" value="Protein_kinase_ATP_BS"/>
</dbReference>
<dbReference type="InterPro" id="IPR045269">
    <property type="entry name" value="Atg1-like"/>
</dbReference>
<dbReference type="Pfam" id="PF00069">
    <property type="entry name" value="Pkinase"/>
    <property type="match status" value="1"/>
</dbReference>
<feature type="domain" description="Protein kinase" evidence="4">
    <location>
        <begin position="278"/>
        <end position="549"/>
    </location>
</feature>
<dbReference type="PROSITE" id="PS50011">
    <property type="entry name" value="PROTEIN_KINASE_DOM"/>
    <property type="match status" value="1"/>
</dbReference>
<keyword evidence="5" id="KW-0808">Transferase</keyword>
<dbReference type="PANTHER" id="PTHR24348:SF68">
    <property type="entry name" value="SERINE_THREONINE-PROTEIN KINASE ATG1C"/>
    <property type="match status" value="1"/>
</dbReference>
<dbReference type="GO" id="GO:0005737">
    <property type="term" value="C:cytoplasm"/>
    <property type="evidence" value="ECO:0007669"/>
    <property type="project" value="TreeGrafter"/>
</dbReference>
<keyword evidence="2 3" id="KW-0067">ATP-binding</keyword>
<accession>B0EJH3</accession>
<proteinExistence type="predicted"/>
<dbReference type="eggNOG" id="KOG0595">
    <property type="taxonomic scope" value="Eukaryota"/>
</dbReference>